<evidence type="ECO:0000256" key="6">
    <source>
        <dbReference type="ARBA" id="ARBA00022807"/>
    </source>
</evidence>
<dbReference type="InterPro" id="IPR028889">
    <property type="entry name" value="USP"/>
</dbReference>
<dbReference type="GO" id="GO:0016579">
    <property type="term" value="P:protein deubiquitination"/>
    <property type="evidence" value="ECO:0007669"/>
    <property type="project" value="InterPro"/>
</dbReference>
<dbReference type="GO" id="GO:0005829">
    <property type="term" value="C:cytosol"/>
    <property type="evidence" value="ECO:0007669"/>
    <property type="project" value="TreeGrafter"/>
</dbReference>
<dbReference type="GO" id="GO:0004843">
    <property type="term" value="F:cysteine-type deubiquitinase activity"/>
    <property type="evidence" value="ECO:0007669"/>
    <property type="project" value="UniProtKB-UniRule"/>
</dbReference>
<dbReference type="PROSITE" id="PS00972">
    <property type="entry name" value="USP_1"/>
    <property type="match status" value="1"/>
</dbReference>
<dbReference type="PROSITE" id="PS00973">
    <property type="entry name" value="USP_2"/>
    <property type="match status" value="1"/>
</dbReference>
<dbReference type="Pfam" id="PF00443">
    <property type="entry name" value="UCH"/>
    <property type="match status" value="1"/>
</dbReference>
<dbReference type="EMBL" id="GCHU01002487">
    <property type="protein sequence ID" value="JAG89249.1"/>
    <property type="molecule type" value="Transcribed_RNA"/>
</dbReference>
<dbReference type="PANTHER" id="PTHR24006">
    <property type="entry name" value="UBIQUITIN CARBOXYL-TERMINAL HYDROLASE"/>
    <property type="match status" value="1"/>
</dbReference>
<evidence type="ECO:0000313" key="10">
    <source>
        <dbReference type="EMBL" id="JAG89249.1"/>
    </source>
</evidence>
<protein>
    <recommendedName>
        <fullName evidence="7">Ubiquitin carboxyl-terminal hydrolase</fullName>
        <ecNumber evidence="7">3.4.19.12</ecNumber>
    </recommendedName>
</protein>
<sequence>MDTSKVFIFGSFSEDEAASFQKASAEDSLKSFKQNDLQFGSFAGQVECSQGSHEISSNHQCNGEATERGRLKLKGESEASHGQQQFVSNGSRTDKASKKKRGSSKIRERGGLSRSPDATAKGSRISTKLESNGEGPVNKAGANKTIERTESVQELEDELNSNFMRGDNLPQLDSLSLEKNDVVEEAVKDPISLTGNIPMSWAERFGGKAGNGLVACSQEGDKGRPNHVIGSVTTKTTQGKAHMTSNDLCGTEIAMKRWQPRGLINAGNLCFLNATLQALLSCAPFFQLLQALRSRDIPEVGYPTLRAFVEFVAEVEEDKPTDAILTKNVKAVAGFEAGKAFHPIMFDPVLKSFNRDESLCSSGRTRQEDAQEFLSFLMDQMHGELLQLDGRNLNGSGCNNSLLVTVSEDDEWETVGPKNQTAVTRTQSFMESSLSGIFGGQLRSVVKSRGNKASATIQPFMLIQLDIFPEAVKSVEDALRLYVSPESLEGYKISTGKERVVSASKSVKLQTLPKVLILHLMRFSYGSEGSSKLLKPVQFSPEIVLGRELLASPTTEGRRYELVATITHHGRDHSRGHYTADAKYSNGQWIRFNDANVTAVGLNKVLHDQAYVLFYKQM</sequence>
<evidence type="ECO:0000256" key="1">
    <source>
        <dbReference type="ARBA" id="ARBA00000707"/>
    </source>
</evidence>
<reference evidence="10" key="1">
    <citation type="submission" date="2015-02" db="EMBL/GenBank/DDBJ databases">
        <title>A transcriptome of Wollemia nobilis - a relic of Gondwana.</title>
        <authorList>
            <person name="Chia J.Y."/>
            <person name="Leong Y.S."/>
            <person name="Abdul Karim S."/>
            <person name="Wan Azmi N."/>
            <person name="Hercus R."/>
            <person name="Croft L."/>
        </authorList>
    </citation>
    <scope>NUCLEOTIDE SEQUENCE</scope>
    <source>
        <strain evidence="10">MaeBrown</strain>
        <tissue evidence="10">Leaf</tissue>
    </source>
</reference>
<keyword evidence="5 7" id="KW-0378">Hydrolase</keyword>
<dbReference type="FunFam" id="3.90.70.10:FF:000108">
    <property type="entry name" value="Ubiquitin carboxyl-terminal hydrolase"/>
    <property type="match status" value="1"/>
</dbReference>
<dbReference type="InterPro" id="IPR001394">
    <property type="entry name" value="Peptidase_C19_UCH"/>
</dbReference>
<dbReference type="EC" id="3.4.19.12" evidence="7"/>
<dbReference type="PROSITE" id="PS50235">
    <property type="entry name" value="USP_3"/>
    <property type="match status" value="1"/>
</dbReference>
<dbReference type="InterPro" id="IPR050164">
    <property type="entry name" value="Peptidase_C19"/>
</dbReference>
<evidence type="ECO:0000256" key="2">
    <source>
        <dbReference type="ARBA" id="ARBA00009085"/>
    </source>
</evidence>
<dbReference type="PANTHER" id="PTHR24006:SF687">
    <property type="entry name" value="UBIQUITIN CARBOXYL-TERMINAL HYDROLASE 10"/>
    <property type="match status" value="1"/>
</dbReference>
<keyword evidence="6 7" id="KW-0788">Thiol protease</keyword>
<accession>A0A0C9RYR1</accession>
<dbReference type="GO" id="GO:0005634">
    <property type="term" value="C:nucleus"/>
    <property type="evidence" value="ECO:0007669"/>
    <property type="project" value="TreeGrafter"/>
</dbReference>
<proteinExistence type="inferred from homology"/>
<feature type="compositionally biased region" description="Polar residues" evidence="8">
    <location>
        <begin position="80"/>
        <end position="91"/>
    </location>
</feature>
<evidence type="ECO:0000256" key="4">
    <source>
        <dbReference type="ARBA" id="ARBA00022786"/>
    </source>
</evidence>
<comment type="similarity">
    <text evidence="2 7">Belongs to the peptidase C19 family.</text>
</comment>
<evidence type="ECO:0000259" key="9">
    <source>
        <dbReference type="PROSITE" id="PS50235"/>
    </source>
</evidence>
<organism evidence="10">
    <name type="scientific">Wollemia nobilis</name>
    <dbReference type="NCBI Taxonomy" id="56998"/>
    <lineage>
        <taxon>Eukaryota</taxon>
        <taxon>Viridiplantae</taxon>
        <taxon>Streptophyta</taxon>
        <taxon>Embryophyta</taxon>
        <taxon>Tracheophyta</taxon>
        <taxon>Spermatophyta</taxon>
        <taxon>Pinopsida</taxon>
        <taxon>Pinidae</taxon>
        <taxon>Conifers II</taxon>
        <taxon>Araucariales</taxon>
        <taxon>Araucariaceae</taxon>
        <taxon>Wollemia</taxon>
    </lineage>
</organism>
<dbReference type="InterPro" id="IPR018200">
    <property type="entry name" value="USP_CS"/>
</dbReference>
<feature type="domain" description="USP" evidence="9">
    <location>
        <begin position="261"/>
        <end position="618"/>
    </location>
</feature>
<dbReference type="AlphaFoldDB" id="A0A0C9RYR1"/>
<comment type="catalytic activity">
    <reaction evidence="1 7">
        <text>Thiol-dependent hydrolysis of ester, thioester, amide, peptide and isopeptide bonds formed by the C-terminal Gly of ubiquitin (a 76-residue protein attached to proteins as an intracellular targeting signal).</text>
        <dbReference type="EC" id="3.4.19.12"/>
    </reaction>
</comment>
<dbReference type="Gene3D" id="3.90.70.10">
    <property type="entry name" value="Cysteine proteinases"/>
    <property type="match status" value="1"/>
</dbReference>
<name>A0A0C9RYR1_9CONI</name>
<evidence type="ECO:0000256" key="3">
    <source>
        <dbReference type="ARBA" id="ARBA00022670"/>
    </source>
</evidence>
<comment type="function">
    <text evidence="7">Recognizes and hydrolyzes the peptide bond at the C-terminal Gly of ubiquitin. Involved in the processing of poly-ubiquitin precursors as well as that of ubiquitinated proteins.</text>
</comment>
<evidence type="ECO:0000256" key="8">
    <source>
        <dbReference type="SAM" id="MobiDB-lite"/>
    </source>
</evidence>
<evidence type="ECO:0000256" key="7">
    <source>
        <dbReference type="RuleBase" id="RU366025"/>
    </source>
</evidence>
<dbReference type="GO" id="GO:0006508">
    <property type="term" value="P:proteolysis"/>
    <property type="evidence" value="ECO:0007669"/>
    <property type="project" value="UniProtKB-KW"/>
</dbReference>
<feature type="region of interest" description="Disordered" evidence="8">
    <location>
        <begin position="75"/>
        <end position="143"/>
    </location>
</feature>
<keyword evidence="3 7" id="KW-0645">Protease</keyword>
<keyword evidence="4 7" id="KW-0833">Ubl conjugation pathway</keyword>
<evidence type="ECO:0000256" key="5">
    <source>
        <dbReference type="ARBA" id="ARBA00022801"/>
    </source>
</evidence>
<dbReference type="InterPro" id="IPR038765">
    <property type="entry name" value="Papain-like_cys_pep_sf"/>
</dbReference>
<dbReference type="SUPFAM" id="SSF54001">
    <property type="entry name" value="Cysteine proteinases"/>
    <property type="match status" value="1"/>
</dbReference>